<dbReference type="InterPro" id="IPR028082">
    <property type="entry name" value="Peripla_BP_I"/>
</dbReference>
<proteinExistence type="predicted"/>
<dbReference type="EMBL" id="REFJ01000003">
    <property type="protein sequence ID" value="RMA79918.1"/>
    <property type="molecule type" value="Genomic_DNA"/>
</dbReference>
<protein>
    <submittedName>
        <fullName evidence="2">Uncharacterized protein</fullName>
    </submittedName>
</protein>
<gene>
    <name evidence="2" type="ORF">DFR27_1269</name>
</gene>
<dbReference type="PROSITE" id="PS51257">
    <property type="entry name" value="PROKAR_LIPOPROTEIN"/>
    <property type="match status" value="1"/>
</dbReference>
<sequence length="606" mass="66274">MYSSVIRSTAIVLFIGIIVGCTPTSNPVVPSVNEDTAVYDLPAALTHLAELTTSEQIEESLKLTPYITADNSQVFTPYLEQWDNTFLNNADQTRVALIRAVIANAEGRHAEAAALFNLASDRPSVQLPNVVAIDQGQRAAESFELVGQYYNAAHAVFDQCSLMISDACDQRIIQLLIEEEVQIIEEASSSDPSWRSWITLTLLLSDSRTSIDKQGEALTTFIDANPSLFFNDTPELITQLIELSLLPPPRTAVMLPLSGPLAAYGSAIQNGIILSHYNMSVAGGRVATIDFYDSNTDDFMATYLDLASRYDLIIGPLLKEKVAQIASLAEVNTPTLLLNSYDTVSDNEQLFSFSLNSAEEGAEVARMIYNNGYRQPLVLLPVGSSNDEMQQSFEATWQDQLLASGDTSSLDIATTRLTVGSQFANEIAGALHIGKSRERARAISNALQLPVEAEDRRRQDIDSIFISGSPIEARQIKPQIDFNHGNDLEVFATSRVYSGEVNQTRNRDLNGVYVSVAPWSVFHEDESNRLIFSSAEGQPALQALMALGADSMIIGTRLNYLHLVPGTRLSGYTGKLSVSSDRSISRRLSWGVYSNGNLIPIADGEK</sequence>
<dbReference type="PANTHER" id="PTHR38038">
    <property type="entry name" value="PENICILLIN-BINDING PROTEIN ACTIVATOR LPOA"/>
    <property type="match status" value="1"/>
</dbReference>
<dbReference type="Pfam" id="PF04348">
    <property type="entry name" value="LppC"/>
    <property type="match status" value="1"/>
</dbReference>
<dbReference type="Gene3D" id="3.40.50.2300">
    <property type="match status" value="2"/>
</dbReference>
<reference evidence="2 3" key="1">
    <citation type="submission" date="2018-10" db="EMBL/GenBank/DDBJ databases">
        <title>Genomic Encyclopedia of Type Strains, Phase IV (KMG-IV): sequencing the most valuable type-strain genomes for metagenomic binning, comparative biology and taxonomic classification.</title>
        <authorList>
            <person name="Goeker M."/>
        </authorList>
    </citation>
    <scope>NUCLEOTIDE SEQUENCE [LARGE SCALE GENOMIC DNA]</scope>
    <source>
        <strain evidence="2 3">DSM 25080</strain>
    </source>
</reference>
<dbReference type="GO" id="GO:0030234">
    <property type="term" value="F:enzyme regulator activity"/>
    <property type="evidence" value="ECO:0007669"/>
    <property type="project" value="TreeGrafter"/>
</dbReference>
<dbReference type="PANTHER" id="PTHR38038:SF1">
    <property type="entry name" value="PENICILLIN-BINDING PROTEIN ACTIVATOR LPOA"/>
    <property type="match status" value="1"/>
</dbReference>
<evidence type="ECO:0000313" key="3">
    <source>
        <dbReference type="Proteomes" id="UP000267187"/>
    </source>
</evidence>
<dbReference type="Proteomes" id="UP000267187">
    <property type="component" value="Unassembled WGS sequence"/>
</dbReference>
<keyword evidence="3" id="KW-1185">Reference proteome</keyword>
<dbReference type="AlphaFoldDB" id="A0A3M0AAN4"/>
<dbReference type="InterPro" id="IPR007443">
    <property type="entry name" value="LpoA"/>
</dbReference>
<evidence type="ECO:0000256" key="1">
    <source>
        <dbReference type="ARBA" id="ARBA00023136"/>
    </source>
</evidence>
<dbReference type="GO" id="GO:0031241">
    <property type="term" value="C:periplasmic side of cell outer membrane"/>
    <property type="evidence" value="ECO:0007669"/>
    <property type="project" value="TreeGrafter"/>
</dbReference>
<keyword evidence="1" id="KW-0472">Membrane</keyword>
<organism evidence="2 3">
    <name type="scientific">Umboniibacter marinipuniceus</name>
    <dbReference type="NCBI Taxonomy" id="569599"/>
    <lineage>
        <taxon>Bacteria</taxon>
        <taxon>Pseudomonadati</taxon>
        <taxon>Pseudomonadota</taxon>
        <taxon>Gammaproteobacteria</taxon>
        <taxon>Cellvibrionales</taxon>
        <taxon>Cellvibrionaceae</taxon>
        <taxon>Umboniibacter</taxon>
    </lineage>
</organism>
<accession>A0A3M0AAN4</accession>
<dbReference type="SUPFAM" id="SSF53822">
    <property type="entry name" value="Periplasmic binding protein-like I"/>
    <property type="match status" value="1"/>
</dbReference>
<dbReference type="GO" id="GO:0009252">
    <property type="term" value="P:peptidoglycan biosynthetic process"/>
    <property type="evidence" value="ECO:0007669"/>
    <property type="project" value="TreeGrafter"/>
</dbReference>
<comment type="caution">
    <text evidence="2">The sequence shown here is derived from an EMBL/GenBank/DDBJ whole genome shotgun (WGS) entry which is preliminary data.</text>
</comment>
<evidence type="ECO:0000313" key="2">
    <source>
        <dbReference type="EMBL" id="RMA79918.1"/>
    </source>
</evidence>
<name>A0A3M0AAN4_9GAMM</name>
<dbReference type="CDD" id="cd06339">
    <property type="entry name" value="PBP1_YraM_LppC_lipoprotein-like"/>
    <property type="match status" value="1"/>
</dbReference>
<dbReference type="RefSeq" id="WP_121876616.1">
    <property type="nucleotide sequence ID" value="NZ_REFJ01000003.1"/>
</dbReference>
<dbReference type="OrthoDB" id="6708821at2"/>